<proteinExistence type="predicted"/>
<dbReference type="Gene3D" id="1.10.357.10">
    <property type="entry name" value="Tetracycline Repressor, domain 2"/>
    <property type="match status" value="1"/>
</dbReference>
<feature type="compositionally biased region" description="Gly residues" evidence="3">
    <location>
        <begin position="1"/>
        <end position="18"/>
    </location>
</feature>
<dbReference type="AlphaFoldDB" id="A0AB33JPP2"/>
<evidence type="ECO:0000259" key="4">
    <source>
        <dbReference type="PROSITE" id="PS50977"/>
    </source>
</evidence>
<evidence type="ECO:0000256" key="3">
    <source>
        <dbReference type="SAM" id="MobiDB-lite"/>
    </source>
</evidence>
<dbReference type="InterPro" id="IPR001647">
    <property type="entry name" value="HTH_TetR"/>
</dbReference>
<dbReference type="InterPro" id="IPR009057">
    <property type="entry name" value="Homeodomain-like_sf"/>
</dbReference>
<organism evidence="5">
    <name type="scientific">Kitasatospora sp. CMC57</name>
    <dbReference type="NCBI Taxonomy" id="3231513"/>
    <lineage>
        <taxon>Bacteria</taxon>
        <taxon>Bacillati</taxon>
        <taxon>Actinomycetota</taxon>
        <taxon>Actinomycetes</taxon>
        <taxon>Kitasatosporales</taxon>
        <taxon>Streptomycetaceae</taxon>
        <taxon>Kitasatospora</taxon>
    </lineage>
</organism>
<evidence type="ECO:0000313" key="5">
    <source>
        <dbReference type="EMBL" id="BFP44642.1"/>
    </source>
</evidence>
<gene>
    <name evidence="5" type="ORF">KCMC57_10100</name>
</gene>
<accession>A0AB33JPP2</accession>
<dbReference type="SUPFAM" id="SSF46689">
    <property type="entry name" value="Homeodomain-like"/>
    <property type="match status" value="1"/>
</dbReference>
<dbReference type="GO" id="GO:0003677">
    <property type="term" value="F:DNA binding"/>
    <property type="evidence" value="ECO:0007669"/>
    <property type="project" value="UniProtKB-UniRule"/>
</dbReference>
<reference evidence="5" key="1">
    <citation type="submission" date="2024-07" db="EMBL/GenBank/DDBJ databases">
        <title>Complete genome sequences of cellulolytic bacteria, Kitasatospora sp. CMC57 and Streptomyces sp. CMC78, isolated from Japanese agricultural soil.</title>
        <authorList>
            <person name="Hashimoto T."/>
            <person name="Ito M."/>
            <person name="Iwamoto M."/>
            <person name="Fukahori D."/>
            <person name="Shoda T."/>
            <person name="Sakoda M."/>
            <person name="Morohoshi T."/>
            <person name="Mitsuboshi M."/>
            <person name="Nishizawa T."/>
        </authorList>
    </citation>
    <scope>NUCLEOTIDE SEQUENCE</scope>
    <source>
        <strain evidence="5">CMC57</strain>
    </source>
</reference>
<feature type="DNA-binding region" description="H-T-H motif" evidence="2">
    <location>
        <begin position="48"/>
        <end position="67"/>
    </location>
</feature>
<dbReference type="EMBL" id="AP035881">
    <property type="protein sequence ID" value="BFP44642.1"/>
    <property type="molecule type" value="Genomic_DNA"/>
</dbReference>
<evidence type="ECO:0000256" key="1">
    <source>
        <dbReference type="ARBA" id="ARBA00023125"/>
    </source>
</evidence>
<dbReference type="PROSITE" id="PS50977">
    <property type="entry name" value="HTH_TETR_2"/>
    <property type="match status" value="1"/>
</dbReference>
<protein>
    <recommendedName>
        <fullName evidence="4">HTH tetR-type domain-containing protein</fullName>
    </recommendedName>
</protein>
<keyword evidence="1 2" id="KW-0238">DNA-binding</keyword>
<sequence>MMGGPGSGPAGSPAGGSTGADPRTERTRARLRAALLAECAERPLAELGVAALTRRAGVGRATFYVHYPDLQALAVDACGEVVRDGVAALHAWRGVPDPAAPPPALAEFLTVLGGHEALYRALLTAEGGGPLGELMHRELREYSRRERELAGAPHAALVATAVAATFTGLLADWLHGGISATPEELAARSWRLLIALHRTPLGPA</sequence>
<feature type="region of interest" description="Disordered" evidence="3">
    <location>
        <begin position="1"/>
        <end position="25"/>
    </location>
</feature>
<evidence type="ECO:0000256" key="2">
    <source>
        <dbReference type="PROSITE-ProRule" id="PRU00335"/>
    </source>
</evidence>
<name>A0AB33JPP2_9ACTN</name>
<feature type="domain" description="HTH tetR-type" evidence="4">
    <location>
        <begin position="25"/>
        <end position="85"/>
    </location>
</feature>